<evidence type="ECO:0008006" key="3">
    <source>
        <dbReference type="Google" id="ProtNLM"/>
    </source>
</evidence>
<comment type="caution">
    <text evidence="1">The sequence shown here is derived from an EMBL/GenBank/DDBJ whole genome shotgun (WGS) entry which is preliminary data.</text>
</comment>
<dbReference type="AlphaFoldDB" id="A0AAE3XJY0"/>
<name>A0AAE3XJY0_9BACT</name>
<protein>
    <recommendedName>
        <fullName evidence="3">DUF4595 domain-containing protein</fullName>
    </recommendedName>
</protein>
<gene>
    <name evidence="1" type="ORF">HNQ88_000763</name>
</gene>
<keyword evidence="2" id="KW-1185">Reference proteome</keyword>
<dbReference type="RefSeq" id="WP_309937258.1">
    <property type="nucleotide sequence ID" value="NZ_AP025305.1"/>
</dbReference>
<dbReference type="EMBL" id="JAVDQD010000001">
    <property type="protein sequence ID" value="MDR6237787.1"/>
    <property type="molecule type" value="Genomic_DNA"/>
</dbReference>
<dbReference type="Gene3D" id="2.180.10.10">
    <property type="entry name" value="RHS repeat-associated core"/>
    <property type="match status" value="1"/>
</dbReference>
<organism evidence="1 2">
    <name type="scientific">Aureibacter tunicatorum</name>
    <dbReference type="NCBI Taxonomy" id="866807"/>
    <lineage>
        <taxon>Bacteria</taxon>
        <taxon>Pseudomonadati</taxon>
        <taxon>Bacteroidota</taxon>
        <taxon>Cytophagia</taxon>
        <taxon>Cytophagales</taxon>
        <taxon>Persicobacteraceae</taxon>
        <taxon>Aureibacter</taxon>
    </lineage>
</organism>
<sequence length="265" mass="29650">MRTKSLLALIAIVFLISSCKDDDDNNSTLTPQNRSASCLVTKIEYEDIEAQEVAAVDIAYDENNRIVSVDSSMGGSYVISYNENGVKGVYTNRLGIEIYTKSYVYNSSGKVSMVFVLDNIAGEQVLKQQLNYVYDNNGQLKSVVDYDVNDGVKTQTGIANFEFAVDNNNPSLIQYDQSGVLENLQFSYDDIGLNPFYGMFYGLNDFSTFHKSAIQRIVISGTNNYTYEYKYGNFSKSVPNNLTVYKVDGDDVTKAFAYKFTLKCP</sequence>
<reference evidence="1" key="1">
    <citation type="submission" date="2023-07" db="EMBL/GenBank/DDBJ databases">
        <title>Genomic Encyclopedia of Type Strains, Phase IV (KMG-IV): sequencing the most valuable type-strain genomes for metagenomic binning, comparative biology and taxonomic classification.</title>
        <authorList>
            <person name="Goeker M."/>
        </authorList>
    </citation>
    <scope>NUCLEOTIDE SEQUENCE</scope>
    <source>
        <strain evidence="1">DSM 26174</strain>
    </source>
</reference>
<accession>A0AAE3XJY0</accession>
<proteinExistence type="predicted"/>
<evidence type="ECO:0000313" key="2">
    <source>
        <dbReference type="Proteomes" id="UP001185092"/>
    </source>
</evidence>
<dbReference type="PROSITE" id="PS51257">
    <property type="entry name" value="PROKAR_LIPOPROTEIN"/>
    <property type="match status" value="1"/>
</dbReference>
<dbReference type="Proteomes" id="UP001185092">
    <property type="component" value="Unassembled WGS sequence"/>
</dbReference>
<evidence type="ECO:0000313" key="1">
    <source>
        <dbReference type="EMBL" id="MDR6237787.1"/>
    </source>
</evidence>